<evidence type="ECO:0000256" key="7">
    <source>
        <dbReference type="ARBA" id="ARBA00022603"/>
    </source>
</evidence>
<evidence type="ECO:0000313" key="16">
    <source>
        <dbReference type="Proteomes" id="UP000216024"/>
    </source>
</evidence>
<keyword evidence="16" id="KW-1185">Reference proteome</keyword>
<comment type="subcellular location">
    <subcellularLocation>
        <location evidence="1 12">Cytoplasm</location>
    </subcellularLocation>
</comment>
<feature type="domain" description="Ribosomal RNA small subunit methyltransferase E PUA-like" evidence="14">
    <location>
        <begin position="22"/>
        <end position="67"/>
    </location>
</feature>
<dbReference type="NCBIfam" id="NF008692">
    <property type="entry name" value="PRK11713.1-5"/>
    <property type="match status" value="1"/>
</dbReference>
<dbReference type="CDD" id="cd18084">
    <property type="entry name" value="RsmE-like"/>
    <property type="match status" value="1"/>
</dbReference>
<keyword evidence="8 12" id="KW-0808">Transferase</keyword>
<evidence type="ECO:0000256" key="8">
    <source>
        <dbReference type="ARBA" id="ARBA00022679"/>
    </source>
</evidence>
<dbReference type="OrthoDB" id="9815641at2"/>
<comment type="caution">
    <text evidence="15">The sequence shown here is derived from an EMBL/GenBank/DDBJ whole genome shotgun (WGS) entry which is preliminary data.</text>
</comment>
<evidence type="ECO:0000256" key="10">
    <source>
        <dbReference type="ARBA" id="ARBA00025699"/>
    </source>
</evidence>
<dbReference type="AlphaFoldDB" id="A0A267MHL5"/>
<dbReference type="InterPro" id="IPR029028">
    <property type="entry name" value="Alpha/beta_knot_MTases"/>
</dbReference>
<evidence type="ECO:0000313" key="15">
    <source>
        <dbReference type="EMBL" id="PAB58937.1"/>
    </source>
</evidence>
<evidence type="ECO:0000259" key="13">
    <source>
        <dbReference type="Pfam" id="PF04452"/>
    </source>
</evidence>
<dbReference type="Pfam" id="PF04452">
    <property type="entry name" value="Methyltrans_RNA"/>
    <property type="match status" value="1"/>
</dbReference>
<evidence type="ECO:0000256" key="2">
    <source>
        <dbReference type="ARBA" id="ARBA00005528"/>
    </source>
</evidence>
<keyword evidence="5 12" id="KW-0963">Cytoplasm</keyword>
<dbReference type="SUPFAM" id="SSF75217">
    <property type="entry name" value="alpha/beta knot"/>
    <property type="match status" value="1"/>
</dbReference>
<protein>
    <recommendedName>
        <fullName evidence="4 12">Ribosomal RNA small subunit methyltransferase E</fullName>
        <ecNumber evidence="3 12">2.1.1.193</ecNumber>
    </recommendedName>
</protein>
<dbReference type="PANTHER" id="PTHR30027:SF3">
    <property type="entry name" value="16S RRNA (URACIL(1498)-N(3))-METHYLTRANSFERASE"/>
    <property type="match status" value="1"/>
</dbReference>
<dbReference type="Gene3D" id="3.40.1280.10">
    <property type="match status" value="1"/>
</dbReference>
<evidence type="ECO:0000256" key="1">
    <source>
        <dbReference type="ARBA" id="ARBA00004496"/>
    </source>
</evidence>
<dbReference type="InterPro" id="IPR006700">
    <property type="entry name" value="RsmE"/>
</dbReference>
<evidence type="ECO:0000256" key="9">
    <source>
        <dbReference type="ARBA" id="ARBA00022691"/>
    </source>
</evidence>
<evidence type="ECO:0000256" key="11">
    <source>
        <dbReference type="ARBA" id="ARBA00047944"/>
    </source>
</evidence>
<comment type="function">
    <text evidence="10 12">Specifically methylates the N3 position of the uracil ring of uridine 1498 (m3U1498) in 16S rRNA. Acts on the fully assembled 30S ribosomal subunit.</text>
</comment>
<feature type="domain" description="Ribosomal RNA small subunit methyltransferase E methyltransferase" evidence="13">
    <location>
        <begin position="76"/>
        <end position="242"/>
    </location>
</feature>
<keyword evidence="9 12" id="KW-0949">S-adenosyl-L-methionine</keyword>
<gene>
    <name evidence="15" type="ORF">CCE28_12190</name>
</gene>
<reference evidence="15 16" key="1">
    <citation type="submission" date="2017-06" db="EMBL/GenBank/DDBJ databases">
        <title>Draft genome sequence of anaerobic fermentative bacterium Anaeromicrobium sediminis DY2726D isolated from West Pacific Ocean sediments.</title>
        <authorList>
            <person name="Zeng X."/>
        </authorList>
    </citation>
    <scope>NUCLEOTIDE SEQUENCE [LARGE SCALE GENOMIC DNA]</scope>
    <source>
        <strain evidence="15 16">DY2726D</strain>
    </source>
</reference>
<dbReference type="Pfam" id="PF20260">
    <property type="entry name" value="PUA_4"/>
    <property type="match status" value="1"/>
</dbReference>
<dbReference type="PANTHER" id="PTHR30027">
    <property type="entry name" value="RIBOSOMAL RNA SMALL SUBUNIT METHYLTRANSFERASE E"/>
    <property type="match status" value="1"/>
</dbReference>
<dbReference type="NCBIfam" id="TIGR00046">
    <property type="entry name" value="RsmE family RNA methyltransferase"/>
    <property type="match status" value="1"/>
</dbReference>
<keyword evidence="6 12" id="KW-0698">rRNA processing</keyword>
<comment type="similarity">
    <text evidence="2 12">Belongs to the RNA methyltransferase RsmE family.</text>
</comment>
<dbReference type="InterPro" id="IPR015947">
    <property type="entry name" value="PUA-like_sf"/>
</dbReference>
<dbReference type="GO" id="GO:0070475">
    <property type="term" value="P:rRNA base methylation"/>
    <property type="evidence" value="ECO:0007669"/>
    <property type="project" value="TreeGrafter"/>
</dbReference>
<dbReference type="InterPro" id="IPR029026">
    <property type="entry name" value="tRNA_m1G_MTases_N"/>
</dbReference>
<evidence type="ECO:0000256" key="4">
    <source>
        <dbReference type="ARBA" id="ARBA00013673"/>
    </source>
</evidence>
<sequence length="251" mass="28681">MHRFFVEKHNIDRENKNVIINESEDVKHISKVLRLEAGEKIEICDGHNKEYICEIEHMSKKDIRVSIIEEKESNREANVVIDLYQGLPKAAKMDTIIQKCTELGINKIVPIMTKRCVAQIKDKKSEEKKLERWEKIALSAAKQCKRGKIPTIAGLHRFNEVIDKLKEYDLAVVAYEDEETNGLKNLLKNSNYEKIAIIIGPEGGFEKEEIELIKNNYGKSITLGPRILRTETAGFTALSIIMYEIGDLGGR</sequence>
<dbReference type="RefSeq" id="WP_095134003.1">
    <property type="nucleotide sequence ID" value="NZ_NIBG01000010.1"/>
</dbReference>
<dbReference type="SUPFAM" id="SSF88697">
    <property type="entry name" value="PUA domain-like"/>
    <property type="match status" value="1"/>
</dbReference>
<evidence type="ECO:0000256" key="12">
    <source>
        <dbReference type="PIRNR" id="PIRNR015601"/>
    </source>
</evidence>
<proteinExistence type="inferred from homology"/>
<keyword evidence="7 12" id="KW-0489">Methyltransferase</keyword>
<evidence type="ECO:0000259" key="14">
    <source>
        <dbReference type="Pfam" id="PF20260"/>
    </source>
</evidence>
<dbReference type="EC" id="2.1.1.193" evidence="3 12"/>
<dbReference type="GO" id="GO:0070042">
    <property type="term" value="F:rRNA (uridine-N3-)-methyltransferase activity"/>
    <property type="evidence" value="ECO:0007669"/>
    <property type="project" value="TreeGrafter"/>
</dbReference>
<dbReference type="PIRSF" id="PIRSF015601">
    <property type="entry name" value="MTase_slr0722"/>
    <property type="match status" value="1"/>
</dbReference>
<dbReference type="InterPro" id="IPR046886">
    <property type="entry name" value="RsmE_MTase_dom"/>
</dbReference>
<organism evidence="15 16">
    <name type="scientific">Anaeromicrobium sediminis</name>
    <dbReference type="NCBI Taxonomy" id="1478221"/>
    <lineage>
        <taxon>Bacteria</taxon>
        <taxon>Bacillati</taxon>
        <taxon>Bacillota</taxon>
        <taxon>Clostridia</taxon>
        <taxon>Peptostreptococcales</taxon>
        <taxon>Thermotaleaceae</taxon>
        <taxon>Anaeromicrobium</taxon>
    </lineage>
</organism>
<dbReference type="Proteomes" id="UP000216024">
    <property type="component" value="Unassembled WGS sequence"/>
</dbReference>
<evidence type="ECO:0000256" key="6">
    <source>
        <dbReference type="ARBA" id="ARBA00022552"/>
    </source>
</evidence>
<evidence type="ECO:0000256" key="3">
    <source>
        <dbReference type="ARBA" id="ARBA00012328"/>
    </source>
</evidence>
<name>A0A267MHL5_9FIRM</name>
<comment type="catalytic activity">
    <reaction evidence="11 12">
        <text>uridine(1498) in 16S rRNA + S-adenosyl-L-methionine = N(3)-methyluridine(1498) in 16S rRNA + S-adenosyl-L-homocysteine + H(+)</text>
        <dbReference type="Rhea" id="RHEA:42920"/>
        <dbReference type="Rhea" id="RHEA-COMP:10283"/>
        <dbReference type="Rhea" id="RHEA-COMP:10284"/>
        <dbReference type="ChEBI" id="CHEBI:15378"/>
        <dbReference type="ChEBI" id="CHEBI:57856"/>
        <dbReference type="ChEBI" id="CHEBI:59789"/>
        <dbReference type="ChEBI" id="CHEBI:65315"/>
        <dbReference type="ChEBI" id="CHEBI:74502"/>
        <dbReference type="EC" id="2.1.1.193"/>
    </reaction>
</comment>
<dbReference type="GO" id="GO:0005737">
    <property type="term" value="C:cytoplasm"/>
    <property type="evidence" value="ECO:0007669"/>
    <property type="project" value="UniProtKB-SubCell"/>
</dbReference>
<evidence type="ECO:0000256" key="5">
    <source>
        <dbReference type="ARBA" id="ARBA00022490"/>
    </source>
</evidence>
<dbReference type="InterPro" id="IPR046887">
    <property type="entry name" value="RsmE_PUA-like"/>
</dbReference>
<accession>A0A267MHL5</accession>
<dbReference type="EMBL" id="NIBG01000010">
    <property type="protein sequence ID" value="PAB58937.1"/>
    <property type="molecule type" value="Genomic_DNA"/>
</dbReference>